<proteinExistence type="inferred from homology"/>
<feature type="transmembrane region" description="Helical" evidence="7">
    <location>
        <begin position="145"/>
        <end position="169"/>
    </location>
</feature>
<feature type="domain" description="TRAP C4-dicarboxylate transport system permease DctM subunit" evidence="8">
    <location>
        <begin position="12"/>
        <end position="425"/>
    </location>
</feature>
<feature type="transmembrane region" description="Helical" evidence="7">
    <location>
        <begin position="175"/>
        <end position="199"/>
    </location>
</feature>
<keyword evidence="4 7" id="KW-0812">Transmembrane</keyword>
<evidence type="ECO:0000313" key="9">
    <source>
        <dbReference type="EMBL" id="SLN25386.1"/>
    </source>
</evidence>
<reference evidence="9 10" key="1">
    <citation type="submission" date="2017-03" db="EMBL/GenBank/DDBJ databases">
        <authorList>
            <person name="Afonso C.L."/>
            <person name="Miller P.J."/>
            <person name="Scott M.A."/>
            <person name="Spackman E."/>
            <person name="Goraichik I."/>
            <person name="Dimitrov K.M."/>
            <person name="Suarez D.L."/>
            <person name="Swayne D.E."/>
        </authorList>
    </citation>
    <scope>NUCLEOTIDE SEQUENCE [LARGE SCALE GENOMIC DNA]</scope>
    <source>
        <strain evidence="9 10">CECT 7971</strain>
    </source>
</reference>
<dbReference type="InterPro" id="IPR010656">
    <property type="entry name" value="DctM"/>
</dbReference>
<feature type="transmembrane region" description="Helical" evidence="7">
    <location>
        <begin position="251"/>
        <end position="274"/>
    </location>
</feature>
<feature type="transmembrane region" description="Helical" evidence="7">
    <location>
        <begin position="401"/>
        <end position="423"/>
    </location>
</feature>
<gene>
    <name evidence="9" type="primary">siaT_12</name>
    <name evidence="9" type="ORF">PAM7971_00894</name>
</gene>
<comment type="subcellular location">
    <subcellularLocation>
        <location evidence="1 7">Cell inner membrane</location>
        <topology evidence="1 7">Multi-pass membrane protein</topology>
    </subcellularLocation>
</comment>
<feature type="transmembrane region" description="Helical" evidence="7">
    <location>
        <begin position="345"/>
        <end position="362"/>
    </location>
</feature>
<dbReference type="PANTHER" id="PTHR33362">
    <property type="entry name" value="SIALIC ACID TRAP TRANSPORTER PERMEASE PROTEIN SIAT-RELATED"/>
    <property type="match status" value="1"/>
</dbReference>
<evidence type="ECO:0000256" key="6">
    <source>
        <dbReference type="ARBA" id="ARBA00023136"/>
    </source>
</evidence>
<feature type="transmembrane region" description="Helical" evidence="7">
    <location>
        <begin position="12"/>
        <end position="39"/>
    </location>
</feature>
<feature type="transmembrane region" description="Helical" evidence="7">
    <location>
        <begin position="368"/>
        <end position="389"/>
    </location>
</feature>
<evidence type="ECO:0000256" key="2">
    <source>
        <dbReference type="ARBA" id="ARBA00022475"/>
    </source>
</evidence>
<dbReference type="EMBL" id="FWFW01000002">
    <property type="protein sequence ID" value="SLN25386.1"/>
    <property type="molecule type" value="Genomic_DNA"/>
</dbReference>
<dbReference type="RefSeq" id="WP_085847784.1">
    <property type="nucleotide sequence ID" value="NZ_FNZV01000002.1"/>
</dbReference>
<accession>A0A1Y5RTT0</accession>
<evidence type="ECO:0000256" key="4">
    <source>
        <dbReference type="ARBA" id="ARBA00022692"/>
    </source>
</evidence>
<dbReference type="OrthoDB" id="9790209at2"/>
<sequence>MDTLFTAAATLAFLLFFLGLGVWVFISLALVATAALFFLHGMDLSRIGSIAAGIIYRYSTSWELSAIPMFIWMGEIIFRTDISARLFRGLSPFVDYIPGRLLHTNVLGCTLFAAVSGSSPATTATVGRITTRELSARGYDDRLSLGSLAGAGSLGLLIPPSIVMIVYGILAEQSISRLFAAGVLPGLMISALYSGYIMLRTTLSPALVPAKREARNALDFLRAIWDLVPLAVLMTIVLGSIYTGIATPSEAAAVGVITAIAIALVTRQLSLALLRDTLMGALRTSCMVCSILITAAFMSTAIGYLHIPADVADGIASLHLPPWGLLVVLSLFYLGLGFFLDGTSIVVMSLPISLPLALQAGFDPIWFGVYLVLMVEMAQVTPPVGFNLFVLQGISGRSISYVARAALPFFVLMLLGVVLLAVFPDIALWLPNFLYG</sequence>
<feature type="transmembrane region" description="Helical" evidence="7">
    <location>
        <begin position="286"/>
        <end position="307"/>
    </location>
</feature>
<comment type="function">
    <text evidence="7">Part of the tripartite ATP-independent periplasmic (TRAP) transport system.</text>
</comment>
<dbReference type="GO" id="GO:0022857">
    <property type="term" value="F:transmembrane transporter activity"/>
    <property type="evidence" value="ECO:0007669"/>
    <property type="project" value="UniProtKB-UniRule"/>
</dbReference>
<keyword evidence="5 7" id="KW-1133">Transmembrane helix</keyword>
<evidence type="ECO:0000256" key="1">
    <source>
        <dbReference type="ARBA" id="ARBA00004429"/>
    </source>
</evidence>
<protein>
    <recommendedName>
        <fullName evidence="7">TRAP transporter large permease protein</fullName>
    </recommendedName>
</protein>
<evidence type="ECO:0000256" key="3">
    <source>
        <dbReference type="ARBA" id="ARBA00022519"/>
    </source>
</evidence>
<dbReference type="Proteomes" id="UP000193307">
    <property type="component" value="Unassembled WGS sequence"/>
</dbReference>
<evidence type="ECO:0000259" key="8">
    <source>
        <dbReference type="Pfam" id="PF06808"/>
    </source>
</evidence>
<dbReference type="STRING" id="658057.SAMN04488032_102193"/>
<dbReference type="PIRSF" id="PIRSF006066">
    <property type="entry name" value="HI0050"/>
    <property type="match status" value="1"/>
</dbReference>
<comment type="subunit">
    <text evidence="7">The complex comprises the extracytoplasmic solute receptor protein and the two transmembrane proteins.</text>
</comment>
<evidence type="ECO:0000256" key="7">
    <source>
        <dbReference type="RuleBase" id="RU369079"/>
    </source>
</evidence>
<dbReference type="NCBIfam" id="TIGR00786">
    <property type="entry name" value="dctM"/>
    <property type="match status" value="1"/>
</dbReference>
<dbReference type="GO" id="GO:0005886">
    <property type="term" value="C:plasma membrane"/>
    <property type="evidence" value="ECO:0007669"/>
    <property type="project" value="UniProtKB-SubCell"/>
</dbReference>
<dbReference type="Pfam" id="PF06808">
    <property type="entry name" value="DctM"/>
    <property type="match status" value="1"/>
</dbReference>
<keyword evidence="3 7" id="KW-0997">Cell inner membrane</keyword>
<evidence type="ECO:0000313" key="10">
    <source>
        <dbReference type="Proteomes" id="UP000193307"/>
    </source>
</evidence>
<keyword evidence="10" id="KW-1185">Reference proteome</keyword>
<keyword evidence="6 7" id="KW-0472">Membrane</keyword>
<organism evidence="9 10">
    <name type="scientific">Pacificibacter marinus</name>
    <dbReference type="NCBI Taxonomy" id="658057"/>
    <lineage>
        <taxon>Bacteria</taxon>
        <taxon>Pseudomonadati</taxon>
        <taxon>Pseudomonadota</taxon>
        <taxon>Alphaproteobacteria</taxon>
        <taxon>Rhodobacterales</taxon>
        <taxon>Roseobacteraceae</taxon>
        <taxon>Pacificibacter</taxon>
    </lineage>
</organism>
<dbReference type="AlphaFoldDB" id="A0A1Y5RTT0"/>
<comment type="caution">
    <text evidence="7">Lacks conserved residue(s) required for the propagation of feature annotation.</text>
</comment>
<keyword evidence="2" id="KW-1003">Cell membrane</keyword>
<evidence type="ECO:0000256" key="5">
    <source>
        <dbReference type="ARBA" id="ARBA00022989"/>
    </source>
</evidence>
<dbReference type="InterPro" id="IPR004681">
    <property type="entry name" value="TRAP_DctM"/>
</dbReference>
<comment type="similarity">
    <text evidence="7">Belongs to the TRAP transporter large permease family.</text>
</comment>
<name>A0A1Y5RTT0_9RHOB</name>
<keyword evidence="7" id="KW-0813">Transport</keyword>
<dbReference type="PANTHER" id="PTHR33362:SF5">
    <property type="entry name" value="C4-DICARBOXYLATE TRAP TRANSPORTER LARGE PERMEASE PROTEIN DCTM"/>
    <property type="match status" value="1"/>
</dbReference>
<feature type="transmembrane region" description="Helical" evidence="7">
    <location>
        <begin position="319"/>
        <end position="340"/>
    </location>
</feature>
<feature type="transmembrane region" description="Helical" evidence="7">
    <location>
        <begin position="220"/>
        <end position="245"/>
    </location>
</feature>